<keyword evidence="6 7" id="KW-0472">Membrane</keyword>
<evidence type="ECO:0000256" key="2">
    <source>
        <dbReference type="ARBA" id="ARBA00022448"/>
    </source>
</evidence>
<comment type="similarity">
    <text evidence="7">Belongs to the binding-protein-dependent transport system permease family.</text>
</comment>
<dbReference type="InterPro" id="IPR000515">
    <property type="entry name" value="MetI-like"/>
</dbReference>
<feature type="domain" description="ABC transmembrane type-1" evidence="8">
    <location>
        <begin position="95"/>
        <end position="284"/>
    </location>
</feature>
<dbReference type="RefSeq" id="WP_091856057.1">
    <property type="nucleotide sequence ID" value="NZ_FNBZ01000001.1"/>
</dbReference>
<evidence type="ECO:0000256" key="7">
    <source>
        <dbReference type="RuleBase" id="RU363032"/>
    </source>
</evidence>
<keyword evidence="2 7" id="KW-0813">Transport</keyword>
<comment type="subcellular location">
    <subcellularLocation>
        <location evidence="1 7">Cell membrane</location>
        <topology evidence="1 7">Multi-pass membrane protein</topology>
    </subcellularLocation>
</comment>
<evidence type="ECO:0000256" key="4">
    <source>
        <dbReference type="ARBA" id="ARBA00022692"/>
    </source>
</evidence>
<dbReference type="PANTHER" id="PTHR43386:SF26">
    <property type="entry name" value="ABC TRANSPORTER PERMEASE PROTEIN"/>
    <property type="match status" value="1"/>
</dbReference>
<keyword evidence="5 7" id="KW-1133">Transmembrane helix</keyword>
<evidence type="ECO:0000256" key="6">
    <source>
        <dbReference type="ARBA" id="ARBA00023136"/>
    </source>
</evidence>
<name>A0ABY0NKF1_9HYPH</name>
<dbReference type="SUPFAM" id="SSF161098">
    <property type="entry name" value="MetI-like"/>
    <property type="match status" value="1"/>
</dbReference>
<evidence type="ECO:0000313" key="10">
    <source>
        <dbReference type="Proteomes" id="UP000199468"/>
    </source>
</evidence>
<dbReference type="EMBL" id="FNBZ01000001">
    <property type="protein sequence ID" value="SDF62669.1"/>
    <property type="molecule type" value="Genomic_DNA"/>
</dbReference>
<evidence type="ECO:0000256" key="1">
    <source>
        <dbReference type="ARBA" id="ARBA00004651"/>
    </source>
</evidence>
<accession>A0ABY0NKF1</accession>
<keyword evidence="4 7" id="KW-0812">Transmembrane</keyword>
<evidence type="ECO:0000256" key="3">
    <source>
        <dbReference type="ARBA" id="ARBA00022475"/>
    </source>
</evidence>
<reference evidence="9 10" key="1">
    <citation type="submission" date="2016-10" db="EMBL/GenBank/DDBJ databases">
        <authorList>
            <person name="Varghese N."/>
            <person name="Submissions S."/>
        </authorList>
    </citation>
    <scope>NUCLEOTIDE SEQUENCE [LARGE SCALE GENOMIC DNA]</scope>
    <source>
        <strain evidence="9 10">DSM 26672</strain>
    </source>
</reference>
<dbReference type="Pfam" id="PF12911">
    <property type="entry name" value="OppC_N"/>
    <property type="match status" value="1"/>
</dbReference>
<protein>
    <submittedName>
        <fullName evidence="9">Peptide/nickel transport system permease protein</fullName>
    </submittedName>
</protein>
<evidence type="ECO:0000313" key="9">
    <source>
        <dbReference type="EMBL" id="SDF62669.1"/>
    </source>
</evidence>
<evidence type="ECO:0000256" key="5">
    <source>
        <dbReference type="ARBA" id="ARBA00022989"/>
    </source>
</evidence>
<comment type="caution">
    <text evidence="9">The sequence shown here is derived from an EMBL/GenBank/DDBJ whole genome shotgun (WGS) entry which is preliminary data.</text>
</comment>
<dbReference type="InterPro" id="IPR035906">
    <property type="entry name" value="MetI-like_sf"/>
</dbReference>
<organism evidence="9 10">
    <name type="scientific">Bosea robiniae</name>
    <dbReference type="NCBI Taxonomy" id="1036780"/>
    <lineage>
        <taxon>Bacteria</taxon>
        <taxon>Pseudomonadati</taxon>
        <taxon>Pseudomonadota</taxon>
        <taxon>Alphaproteobacteria</taxon>
        <taxon>Hyphomicrobiales</taxon>
        <taxon>Boseaceae</taxon>
        <taxon>Bosea</taxon>
    </lineage>
</organism>
<sequence>MTPLSLPIPRETRIVIPRLAQSLLSNKAGVAGLLIVAMMVAVALAADQLAPLDPLRRNLSLKLMPPAWLEGGDLRHLLGTDSQGRDLFSRILFGARTSLAVGVAAVALSSLIGLALGLVAGMAGGKVDLLIMRLIDAMLAIPTMLFMLVVALVAGSGLLPLVVVIAATNWVGAARIVRADVLSVKEMDYVAAARALGARPLGLLLRHILPNTLSSFVVVSTMNVGTVILAESALSFLGFGIQPPDISWGQMLSEGRQYLATSWWVATFPGIAITLTVLGVILLGDWLRDHLDPRLD</sequence>
<evidence type="ECO:0000259" key="8">
    <source>
        <dbReference type="PROSITE" id="PS50928"/>
    </source>
</evidence>
<gene>
    <name evidence="9" type="ORF">SAMN05421844_1011069</name>
</gene>
<dbReference type="PROSITE" id="PS50928">
    <property type="entry name" value="ABC_TM1"/>
    <property type="match status" value="1"/>
</dbReference>
<feature type="transmembrane region" description="Helical" evidence="7">
    <location>
        <begin position="99"/>
        <end position="122"/>
    </location>
</feature>
<dbReference type="InterPro" id="IPR025966">
    <property type="entry name" value="OppC_N"/>
</dbReference>
<feature type="transmembrane region" description="Helical" evidence="7">
    <location>
        <begin position="216"/>
        <end position="241"/>
    </location>
</feature>
<dbReference type="InterPro" id="IPR050366">
    <property type="entry name" value="BP-dependent_transpt_permease"/>
</dbReference>
<feature type="transmembrane region" description="Helical" evidence="7">
    <location>
        <begin position="28"/>
        <end position="46"/>
    </location>
</feature>
<dbReference type="PANTHER" id="PTHR43386">
    <property type="entry name" value="OLIGOPEPTIDE TRANSPORT SYSTEM PERMEASE PROTEIN APPC"/>
    <property type="match status" value="1"/>
</dbReference>
<dbReference type="Proteomes" id="UP000199468">
    <property type="component" value="Unassembled WGS sequence"/>
</dbReference>
<proteinExistence type="inferred from homology"/>
<dbReference type="Gene3D" id="1.10.3720.10">
    <property type="entry name" value="MetI-like"/>
    <property type="match status" value="1"/>
</dbReference>
<keyword evidence="3" id="KW-1003">Cell membrane</keyword>
<keyword evidence="10" id="KW-1185">Reference proteome</keyword>
<feature type="transmembrane region" description="Helical" evidence="7">
    <location>
        <begin position="261"/>
        <end position="284"/>
    </location>
</feature>
<dbReference type="Pfam" id="PF00528">
    <property type="entry name" value="BPD_transp_1"/>
    <property type="match status" value="1"/>
</dbReference>
<dbReference type="CDD" id="cd06261">
    <property type="entry name" value="TM_PBP2"/>
    <property type="match status" value="1"/>
</dbReference>